<proteinExistence type="predicted"/>
<dbReference type="InterPro" id="IPR004843">
    <property type="entry name" value="Calcineurin-like_PHP"/>
</dbReference>
<dbReference type="EMBL" id="CP002382">
    <property type="protein sequence ID" value="AEP09172.1"/>
    <property type="molecule type" value="Genomic_DNA"/>
</dbReference>
<dbReference type="STRING" id="856793.MICA_839"/>
<feature type="domain" description="Calcineurin-like phosphoesterase" evidence="1">
    <location>
        <begin position="22"/>
        <end position="226"/>
    </location>
</feature>
<evidence type="ECO:0000313" key="2">
    <source>
        <dbReference type="EMBL" id="AEP09172.1"/>
    </source>
</evidence>
<protein>
    <submittedName>
        <fullName evidence="2">Calcineurin-like phosphoesterase family protein</fullName>
    </submittedName>
</protein>
<dbReference type="PANTHER" id="PTHR16509:SF1">
    <property type="entry name" value="MANGANESE-DEPENDENT ADP-RIBOSE_CDP-ALCOHOL DIPHOSPHATASE"/>
    <property type="match status" value="1"/>
</dbReference>
<dbReference type="PANTHER" id="PTHR16509">
    <property type="match status" value="1"/>
</dbReference>
<dbReference type="Proteomes" id="UP000009286">
    <property type="component" value="Chromosome"/>
</dbReference>
<accession>G2KRC5</accession>
<dbReference type="GO" id="GO:0016787">
    <property type="term" value="F:hydrolase activity"/>
    <property type="evidence" value="ECO:0007669"/>
    <property type="project" value="InterPro"/>
</dbReference>
<dbReference type="Pfam" id="PF00149">
    <property type="entry name" value="Metallophos"/>
    <property type="match status" value="1"/>
</dbReference>
<dbReference type="AlphaFoldDB" id="G2KRC5"/>
<dbReference type="Gene3D" id="3.60.21.10">
    <property type="match status" value="2"/>
</dbReference>
<sequence>MAAIRFFWEGGIRICYNPFMALRFAVVTDIHYGFDINNKKGSKAPKLMDRFVKVANGNGVDFSVDMGDRVILKTPADDAHYLKQLTQHFNQRSGPHYSINGNHDLKNLSRADNAAILGYSPESQLVDVGDYNLILWSPNVNGRDGDGYLSAWASHVDWFRDALARAAKPCIVFSHVPLDNSAADDEYIEKNLTNYFPAFYREGKDIRKMMEDSGKVILCMAGHRHRNQHHEINGIHYITQQSLVQRHTILGRAIGAFSLVTIDDASIRITGYGIRQPSFLLSRAVNTNTPPGP</sequence>
<gene>
    <name evidence="2" type="ordered locus">MICA_839</name>
</gene>
<reference evidence="2 3" key="1">
    <citation type="journal article" date="2011" name="BMC Genomics">
        <title>Genomic insights into an obligate epibiotic bacterial predator: Micavibrio aeruginosavorus ARL-13.</title>
        <authorList>
            <person name="Wang Z."/>
            <person name="Kadouri D."/>
            <person name="Wu M."/>
        </authorList>
    </citation>
    <scope>NUCLEOTIDE SEQUENCE [LARGE SCALE GENOMIC DNA]</scope>
    <source>
        <strain evidence="2 3">ARL-13</strain>
    </source>
</reference>
<dbReference type="HOGENOM" id="CLU_1007872_0_0_5"/>
<keyword evidence="3" id="KW-1185">Reference proteome</keyword>
<organism evidence="2 3">
    <name type="scientific">Micavibrio aeruginosavorus (strain ARL-13)</name>
    <dbReference type="NCBI Taxonomy" id="856793"/>
    <lineage>
        <taxon>Bacteria</taxon>
        <taxon>Pseudomonadati</taxon>
        <taxon>Bdellovibrionota</taxon>
        <taxon>Bdellovibrionia</taxon>
        <taxon>Bdellovibrionales</taxon>
        <taxon>Pseudobdellovibrionaceae</taxon>
        <taxon>Micavibrio</taxon>
    </lineage>
</organism>
<dbReference type="InterPro" id="IPR029052">
    <property type="entry name" value="Metallo-depent_PP-like"/>
</dbReference>
<evidence type="ECO:0000259" key="1">
    <source>
        <dbReference type="Pfam" id="PF00149"/>
    </source>
</evidence>
<name>G2KRC5_MICAA</name>
<evidence type="ECO:0000313" key="3">
    <source>
        <dbReference type="Proteomes" id="UP000009286"/>
    </source>
</evidence>
<dbReference type="SUPFAM" id="SSF56300">
    <property type="entry name" value="Metallo-dependent phosphatases"/>
    <property type="match status" value="1"/>
</dbReference>
<dbReference type="eggNOG" id="COG1409">
    <property type="taxonomic scope" value="Bacteria"/>
</dbReference>
<dbReference type="KEGG" id="mai:MICA_839"/>